<comment type="caution">
    <text evidence="2">The sequence shown here is derived from an EMBL/GenBank/DDBJ whole genome shotgun (WGS) entry which is preliminary data.</text>
</comment>
<proteinExistence type="predicted"/>
<accession>A0ABY2SVX0</accession>
<keyword evidence="3" id="KW-1185">Reference proteome</keyword>
<feature type="transmembrane region" description="Helical" evidence="1">
    <location>
        <begin position="37"/>
        <end position="56"/>
    </location>
</feature>
<dbReference type="Proteomes" id="UP000305202">
    <property type="component" value="Unassembled WGS sequence"/>
</dbReference>
<reference evidence="2 3" key="1">
    <citation type="submission" date="2019-04" db="EMBL/GenBank/DDBJ databases">
        <authorList>
            <person name="Li M."/>
            <person name="Gao C."/>
        </authorList>
    </citation>
    <scope>NUCLEOTIDE SEQUENCE [LARGE SCALE GENOMIC DNA]</scope>
    <source>
        <strain evidence="2 3">BGMRC 2031</strain>
    </source>
</reference>
<sequence length="79" mass="8749">MKMPEKISTAGAYSSSGLLIALGKIMDWFNYIDWSQAAVIIEIVVVTATSITNVYFQRRQTRAIAAAARDVKTIIPRSE</sequence>
<organism evidence="2 3">
    <name type="scientific">Martelella alba</name>
    <dbReference type="NCBI Taxonomy" id="2590451"/>
    <lineage>
        <taxon>Bacteria</taxon>
        <taxon>Pseudomonadati</taxon>
        <taxon>Pseudomonadota</taxon>
        <taxon>Alphaproteobacteria</taxon>
        <taxon>Hyphomicrobiales</taxon>
        <taxon>Aurantimonadaceae</taxon>
        <taxon>Martelella</taxon>
    </lineage>
</organism>
<evidence type="ECO:0000256" key="1">
    <source>
        <dbReference type="SAM" id="Phobius"/>
    </source>
</evidence>
<keyword evidence="1" id="KW-0472">Membrane</keyword>
<name>A0ABY2SVX0_9HYPH</name>
<evidence type="ECO:0000313" key="2">
    <source>
        <dbReference type="EMBL" id="TKI08692.1"/>
    </source>
</evidence>
<evidence type="ECO:0000313" key="3">
    <source>
        <dbReference type="Proteomes" id="UP000305202"/>
    </source>
</evidence>
<protein>
    <submittedName>
        <fullName evidence="2">Lysis protein</fullName>
    </submittedName>
</protein>
<keyword evidence="1" id="KW-0812">Transmembrane</keyword>
<gene>
    <name evidence="2" type="ORF">FCN80_01170</name>
</gene>
<dbReference type="InterPro" id="IPR007054">
    <property type="entry name" value="Lysis_S"/>
</dbReference>
<dbReference type="EMBL" id="SZPQ01000001">
    <property type="protein sequence ID" value="TKI08692.1"/>
    <property type="molecule type" value="Genomic_DNA"/>
</dbReference>
<feature type="transmembrane region" description="Helical" evidence="1">
    <location>
        <begin position="12"/>
        <end position="31"/>
    </location>
</feature>
<keyword evidence="1" id="KW-1133">Transmembrane helix</keyword>
<dbReference type="RefSeq" id="WP_136987987.1">
    <property type="nucleotide sequence ID" value="NZ_SZPQ01000001.1"/>
</dbReference>
<dbReference type="Pfam" id="PF04971">
    <property type="entry name" value="Phage_holin_2_1"/>
    <property type="match status" value="1"/>
</dbReference>